<evidence type="ECO:0000256" key="1">
    <source>
        <dbReference type="ARBA" id="ARBA00004571"/>
    </source>
</evidence>
<keyword evidence="5" id="KW-0732">Signal</keyword>
<dbReference type="EMBL" id="RYFG02000106">
    <property type="protein sequence ID" value="TRW92806.1"/>
    <property type="molecule type" value="Genomic_DNA"/>
</dbReference>
<dbReference type="SUPFAM" id="SSF56935">
    <property type="entry name" value="Porins"/>
    <property type="match status" value="1"/>
</dbReference>
<dbReference type="Gene3D" id="2.170.130.10">
    <property type="entry name" value="TonB-dependent receptor, plug domain"/>
    <property type="match status" value="1"/>
</dbReference>
<dbReference type="PANTHER" id="PTHR30069:SF53">
    <property type="entry name" value="COLICIN I RECEPTOR-RELATED"/>
    <property type="match status" value="1"/>
</dbReference>
<evidence type="ECO:0000313" key="15">
    <source>
        <dbReference type="EMBL" id="TRW92806.1"/>
    </source>
</evidence>
<protein>
    <submittedName>
        <fullName evidence="15">TonB-dependent receptor</fullName>
    </submittedName>
</protein>
<dbReference type="RefSeq" id="WP_127029333.1">
    <property type="nucleotide sequence ID" value="NZ_RYFG02000106.1"/>
</dbReference>
<keyword evidence="6" id="KW-0406">Ion transport</keyword>
<comment type="subcellular location">
    <subcellularLocation>
        <location evidence="1 10">Cell outer membrane</location>
        <topology evidence="1 10">Multi-pass membrane protein</topology>
    </subcellularLocation>
</comment>
<evidence type="ECO:0000259" key="13">
    <source>
        <dbReference type="Pfam" id="PF00593"/>
    </source>
</evidence>
<feature type="region of interest" description="Disordered" evidence="12">
    <location>
        <begin position="28"/>
        <end position="47"/>
    </location>
</feature>
<dbReference type="InterPro" id="IPR000531">
    <property type="entry name" value="Beta-barrel_TonB"/>
</dbReference>
<evidence type="ECO:0000256" key="2">
    <source>
        <dbReference type="ARBA" id="ARBA00022448"/>
    </source>
</evidence>
<dbReference type="Pfam" id="PF00593">
    <property type="entry name" value="TonB_dep_Rec_b-barrel"/>
    <property type="match status" value="1"/>
</dbReference>
<evidence type="ECO:0000256" key="4">
    <source>
        <dbReference type="ARBA" id="ARBA00022692"/>
    </source>
</evidence>
<evidence type="ECO:0000313" key="16">
    <source>
        <dbReference type="Proteomes" id="UP000733744"/>
    </source>
</evidence>
<keyword evidence="4 10" id="KW-0812">Transmembrane</keyword>
<keyword evidence="9 10" id="KW-0998">Cell outer membrane</keyword>
<evidence type="ECO:0000256" key="10">
    <source>
        <dbReference type="PROSITE-ProRule" id="PRU01360"/>
    </source>
</evidence>
<feature type="region of interest" description="Disordered" evidence="12">
    <location>
        <begin position="54"/>
        <end position="74"/>
    </location>
</feature>
<dbReference type="InterPro" id="IPR036942">
    <property type="entry name" value="Beta-barrel_TonB_sf"/>
</dbReference>
<keyword evidence="15" id="KW-0675">Receptor</keyword>
<evidence type="ECO:0000256" key="3">
    <source>
        <dbReference type="ARBA" id="ARBA00022452"/>
    </source>
</evidence>
<reference evidence="15 16" key="1">
    <citation type="journal article" date="2019" name="Antonie Van Leeuwenhoek">
        <title>Description of 'Ca. Methylobacter oryzae' KRF1, a novel species from the environmentally important Methylobacter clade 2.</title>
        <authorList>
            <person name="Khatri K."/>
            <person name="Mohite J.A."/>
            <person name="Pandit P.S."/>
            <person name="Bahulikar R."/>
            <person name="Rahalkar M.C."/>
        </authorList>
    </citation>
    <scope>NUCLEOTIDE SEQUENCE [LARGE SCALE GENOMIC DNA]</scope>
    <source>
        <strain evidence="15 16">KRF1</strain>
    </source>
</reference>
<keyword evidence="3 10" id="KW-1134">Transmembrane beta strand</keyword>
<keyword evidence="7 11" id="KW-0798">TonB box</keyword>
<keyword evidence="8 10" id="KW-0472">Membrane</keyword>
<evidence type="ECO:0000256" key="9">
    <source>
        <dbReference type="ARBA" id="ARBA00023237"/>
    </source>
</evidence>
<dbReference type="InterPro" id="IPR012910">
    <property type="entry name" value="Plug_dom"/>
</dbReference>
<dbReference type="Proteomes" id="UP000733744">
    <property type="component" value="Unassembled WGS sequence"/>
</dbReference>
<proteinExistence type="inferred from homology"/>
<evidence type="ECO:0000259" key="14">
    <source>
        <dbReference type="Pfam" id="PF07715"/>
    </source>
</evidence>
<feature type="domain" description="TonB-dependent receptor-like beta-barrel" evidence="13">
    <location>
        <begin position="346"/>
        <end position="794"/>
    </location>
</feature>
<gene>
    <name evidence="15" type="ORF">EKO24_014495</name>
</gene>
<dbReference type="InterPro" id="IPR039426">
    <property type="entry name" value="TonB-dep_rcpt-like"/>
</dbReference>
<dbReference type="PANTHER" id="PTHR30069">
    <property type="entry name" value="TONB-DEPENDENT OUTER MEMBRANE RECEPTOR"/>
    <property type="match status" value="1"/>
</dbReference>
<evidence type="ECO:0000256" key="12">
    <source>
        <dbReference type="SAM" id="MobiDB-lite"/>
    </source>
</evidence>
<comment type="caution">
    <text evidence="15">The sequence shown here is derived from an EMBL/GenBank/DDBJ whole genome shotgun (WGS) entry which is preliminary data.</text>
</comment>
<keyword evidence="2 10" id="KW-0813">Transport</keyword>
<comment type="similarity">
    <text evidence="10 11">Belongs to the TonB-dependent receptor family.</text>
</comment>
<organism evidence="15 16">
    <name type="scientific">Candidatus Methylobacter oryzae</name>
    <dbReference type="NCBI Taxonomy" id="2497749"/>
    <lineage>
        <taxon>Bacteria</taxon>
        <taxon>Pseudomonadati</taxon>
        <taxon>Pseudomonadota</taxon>
        <taxon>Gammaproteobacteria</taxon>
        <taxon>Methylococcales</taxon>
        <taxon>Methylococcaceae</taxon>
        <taxon>Methylobacter</taxon>
    </lineage>
</organism>
<evidence type="ECO:0000256" key="7">
    <source>
        <dbReference type="ARBA" id="ARBA00023077"/>
    </source>
</evidence>
<evidence type="ECO:0000256" key="11">
    <source>
        <dbReference type="RuleBase" id="RU003357"/>
    </source>
</evidence>
<dbReference type="PROSITE" id="PS52016">
    <property type="entry name" value="TONB_DEPENDENT_REC_3"/>
    <property type="match status" value="1"/>
</dbReference>
<dbReference type="Gene3D" id="2.40.170.20">
    <property type="entry name" value="TonB-dependent receptor, beta-barrel domain"/>
    <property type="match status" value="1"/>
</dbReference>
<name>A0ABY3C8S9_9GAMM</name>
<evidence type="ECO:0000256" key="5">
    <source>
        <dbReference type="ARBA" id="ARBA00022729"/>
    </source>
</evidence>
<evidence type="ECO:0000256" key="8">
    <source>
        <dbReference type="ARBA" id="ARBA00023136"/>
    </source>
</evidence>
<dbReference type="InterPro" id="IPR037066">
    <property type="entry name" value="Plug_dom_sf"/>
</dbReference>
<feature type="domain" description="TonB-dependent receptor plug" evidence="14">
    <location>
        <begin position="67"/>
        <end position="179"/>
    </location>
</feature>
<accession>A0ABY3C8S9</accession>
<keyword evidence="16" id="KW-1185">Reference proteome</keyword>
<evidence type="ECO:0000256" key="6">
    <source>
        <dbReference type="ARBA" id="ARBA00023065"/>
    </source>
</evidence>
<sequence>MKKYSLLLGIIYLNCGVAAEPVKAKKADAAKQSQAKAEKQKSSSMVLSDIVVTGESEDGRPESPSKTDFATPTAKVTKKDIEKTNAVTTSDSVKYESGVFVRQRYIGDPNAPVGMRGSNPYQGGRVMVFMDGMPIWNSLQYTFNGSPRWGLIGPGEIKSVDVLSGPFSAEYSGNAMGGVMNFNTVLPQKREVYTEATYMLQPYSYQGTNKNLQGFKTFGSYGDKFGDLSTYFSYNHLENEGQPMTTYGYSNLAGANGGPLLRYTGTGGAVSGAYLEQNPKAVGSQANQGGYAGQPRISYGDSGVTQSVDDLYKWKGGYAINSKLDALFTAAFENLDVTSTGQTYLSNAAGAPIYGSGSTAYNFNGLNVVPVASSFGTSQQNRQTLTLGGGLKGNLFGNWNTNTNISYFDVLHDRTIASTLNPNDPNNANKGQITDVDSMGWINISTKFDNQEFLGRKDLSFAAGYEYQHSKMFTTQYGSNNYTTAQQTNVALKSGGATDTHGLFGQLSWRFLPSWDATVGTRLERWNMSDGVYTVNTLNANNAITATANNAPADRQASAFSPKFSLGFEPGRWKFRYSVAKAYRFPLVGELFDNSNSLTGSANVGNASLKPEDGTHHNLLGEYDFDNGYIRLNLFHENVRNAIYSSFISNSALGKTPAGNYTSVISNIGEVEINGIDFTINQNQVFDSNFDVKLDTTILDSEILKNDNDRNFVGKDFPLLPDYRANLLTTYHYGKDWDFSVGTRYQGRMFSQLDNKDLQLPYYSAFTESVYVDLKATYHFDDKKGHVSAGIDNINDYQAFFNHPLPQRTFFMQAGYKF</sequence>
<dbReference type="Pfam" id="PF07715">
    <property type="entry name" value="Plug"/>
    <property type="match status" value="1"/>
</dbReference>